<protein>
    <recommendedName>
        <fullName evidence="2">Galectin</fullName>
    </recommendedName>
</protein>
<gene>
    <name evidence="6" type="ORF">SELO1098_LOCUS2447</name>
</gene>
<dbReference type="EMBL" id="HBIC01004489">
    <property type="protein sequence ID" value="CAE0273621.1"/>
    <property type="molecule type" value="Transcribed_RNA"/>
</dbReference>
<dbReference type="PANTHER" id="PTHR11346:SF147">
    <property type="entry name" value="GALECTIN"/>
    <property type="match status" value="1"/>
</dbReference>
<dbReference type="SMART" id="SM00276">
    <property type="entry name" value="GLECT"/>
    <property type="match status" value="1"/>
</dbReference>
<dbReference type="InterPro" id="IPR013320">
    <property type="entry name" value="ConA-like_dom_sf"/>
</dbReference>
<dbReference type="GO" id="GO:0030246">
    <property type="term" value="F:carbohydrate binding"/>
    <property type="evidence" value="ECO:0007669"/>
    <property type="project" value="UniProtKB-UniRule"/>
</dbReference>
<dbReference type="InterPro" id="IPR001079">
    <property type="entry name" value="Galectin_CRD"/>
</dbReference>
<evidence type="ECO:0000256" key="1">
    <source>
        <dbReference type="PROSITE-ProRule" id="PRU00176"/>
    </source>
</evidence>
<accession>A0A7S3GQD1</accession>
<organism evidence="6">
    <name type="scientific">Spumella elongata</name>
    <dbReference type="NCBI Taxonomy" id="89044"/>
    <lineage>
        <taxon>Eukaryota</taxon>
        <taxon>Sar</taxon>
        <taxon>Stramenopiles</taxon>
        <taxon>Ochrophyta</taxon>
        <taxon>Chrysophyceae</taxon>
        <taxon>Chromulinales</taxon>
        <taxon>Chromulinaceae</taxon>
        <taxon>Spumella</taxon>
    </lineage>
</organism>
<proteinExistence type="predicted"/>
<feature type="compositionally biased region" description="Basic and acidic residues" evidence="3">
    <location>
        <begin position="85"/>
        <end position="101"/>
    </location>
</feature>
<dbReference type="SUPFAM" id="SSF49899">
    <property type="entry name" value="Concanavalin A-like lectins/glucanases"/>
    <property type="match status" value="1"/>
</dbReference>
<sequence length="479" mass="53491">MAQQDQVELTDYHGRWLTEAEILLSRFFEQKHEDRANELRAKKMEREIMARSFLTATQQSMDNIAKQKKIAPPEIVAPPPSAPTKEQKREEVPDRNKKEQSSHSFVPSNQDSTPMEVDEEPSLAPTLRVDSKPTKTIKKKNVIDESALQEAADAQSNLDPENLFSSVGVLHDTIWKSNVANSTPLSVLLKSFSYTQKQTIGLKLTVPNDSTSWSLNICAGKDWHNNNILLHFNPRYKKRTVVTNDKQGTWGAGRSRQIGKESSSKNDGLLAKDIDLMIQLRADGFYIFANDMFSDFFPHRRDPTTVGTVDSTNSHAKSNTGMADLKVIVNDKDANGNVQDIIVHQVWWGRRDPSHNPLPKPVQAKASRVAQEEKELISRSVPFSQRSLLIRGLPMGQFDLVECQAIEFALQDVFAEFGVEDVSVIPGHGYAFMRLSDPSKVKPSIEELNGATIVLTEAAAGTEGKEEEGSTLEITPMNL</sequence>
<dbReference type="InterPro" id="IPR044156">
    <property type="entry name" value="Galectin-like"/>
</dbReference>
<dbReference type="PANTHER" id="PTHR11346">
    <property type="entry name" value="GALECTIN"/>
    <property type="match status" value="1"/>
</dbReference>
<name>A0A7S3GQD1_9STRA</name>
<dbReference type="AlphaFoldDB" id="A0A7S3GQD1"/>
<dbReference type="PROSITE" id="PS50102">
    <property type="entry name" value="RRM"/>
    <property type="match status" value="1"/>
</dbReference>
<dbReference type="Gene3D" id="2.60.120.200">
    <property type="match status" value="1"/>
</dbReference>
<evidence type="ECO:0000259" key="5">
    <source>
        <dbReference type="PROSITE" id="PS51304"/>
    </source>
</evidence>
<dbReference type="PROSITE" id="PS51304">
    <property type="entry name" value="GALECTIN"/>
    <property type="match status" value="1"/>
</dbReference>
<dbReference type="SMART" id="SM00908">
    <property type="entry name" value="Gal-bind_lectin"/>
    <property type="match status" value="1"/>
</dbReference>
<reference evidence="6" key="1">
    <citation type="submission" date="2021-01" db="EMBL/GenBank/DDBJ databases">
        <authorList>
            <person name="Corre E."/>
            <person name="Pelletier E."/>
            <person name="Niang G."/>
            <person name="Scheremetjew M."/>
            <person name="Finn R."/>
            <person name="Kale V."/>
            <person name="Holt S."/>
            <person name="Cochrane G."/>
            <person name="Meng A."/>
            <person name="Brown T."/>
            <person name="Cohen L."/>
        </authorList>
    </citation>
    <scope>NUCLEOTIDE SEQUENCE</scope>
    <source>
        <strain evidence="6">CCAP 955/1</strain>
    </source>
</reference>
<evidence type="ECO:0000256" key="2">
    <source>
        <dbReference type="RuleBase" id="RU102079"/>
    </source>
</evidence>
<feature type="region of interest" description="Disordered" evidence="3">
    <location>
        <begin position="460"/>
        <end position="479"/>
    </location>
</feature>
<keyword evidence="1" id="KW-0694">RNA-binding</keyword>
<dbReference type="GO" id="GO:0003723">
    <property type="term" value="F:RNA binding"/>
    <property type="evidence" value="ECO:0007669"/>
    <property type="project" value="UniProtKB-UniRule"/>
</dbReference>
<evidence type="ECO:0000313" key="6">
    <source>
        <dbReference type="EMBL" id="CAE0273621.1"/>
    </source>
</evidence>
<evidence type="ECO:0000259" key="4">
    <source>
        <dbReference type="PROSITE" id="PS50102"/>
    </source>
</evidence>
<feature type="domain" description="RRM" evidence="4">
    <location>
        <begin position="386"/>
        <end position="479"/>
    </location>
</feature>
<keyword evidence="2" id="KW-0430">Lectin</keyword>
<feature type="domain" description="Galectin" evidence="5">
    <location>
        <begin position="186"/>
        <end position="344"/>
    </location>
</feature>
<dbReference type="Pfam" id="PF00337">
    <property type="entry name" value="Gal-bind_lectin"/>
    <property type="match status" value="1"/>
</dbReference>
<dbReference type="InterPro" id="IPR000504">
    <property type="entry name" value="RRM_dom"/>
</dbReference>
<feature type="region of interest" description="Disordered" evidence="3">
    <location>
        <begin position="69"/>
        <end position="129"/>
    </location>
</feature>
<feature type="compositionally biased region" description="Polar residues" evidence="3">
    <location>
        <begin position="102"/>
        <end position="113"/>
    </location>
</feature>
<evidence type="ECO:0000256" key="3">
    <source>
        <dbReference type="SAM" id="MobiDB-lite"/>
    </source>
</evidence>